<evidence type="ECO:0000256" key="1">
    <source>
        <dbReference type="SAM" id="Phobius"/>
    </source>
</evidence>
<feature type="transmembrane region" description="Helical" evidence="1">
    <location>
        <begin position="33"/>
        <end position="57"/>
    </location>
</feature>
<accession>A0ABT4DZ96</accession>
<keyword evidence="1" id="KW-0812">Transmembrane</keyword>
<reference evidence="2 3" key="1">
    <citation type="submission" date="2022-05" db="EMBL/GenBank/DDBJ databases">
        <title>Genome Sequencing of Bee-Associated Microbes.</title>
        <authorList>
            <person name="Dunlap C."/>
        </authorList>
    </citation>
    <scope>NUCLEOTIDE SEQUENCE [LARGE SCALE GENOMIC DNA]</scope>
    <source>
        <strain evidence="2 3">NRRL NRS-1438</strain>
    </source>
</reference>
<feature type="transmembrane region" description="Helical" evidence="1">
    <location>
        <begin position="9"/>
        <end position="27"/>
    </location>
</feature>
<proteinExistence type="predicted"/>
<comment type="caution">
    <text evidence="2">The sequence shown here is derived from an EMBL/GenBank/DDBJ whole genome shotgun (WGS) entry which is preliminary data.</text>
</comment>
<evidence type="ECO:0000313" key="3">
    <source>
        <dbReference type="Proteomes" id="UP001207626"/>
    </source>
</evidence>
<keyword evidence="3" id="KW-1185">Reference proteome</keyword>
<evidence type="ECO:0000313" key="2">
    <source>
        <dbReference type="EMBL" id="MCY9522679.1"/>
    </source>
</evidence>
<name>A0ABT4DZ96_9BACL</name>
<organism evidence="2 3">
    <name type="scientific">Paenibacillus apiarius</name>
    <dbReference type="NCBI Taxonomy" id="46240"/>
    <lineage>
        <taxon>Bacteria</taxon>
        <taxon>Bacillati</taxon>
        <taxon>Bacillota</taxon>
        <taxon>Bacilli</taxon>
        <taxon>Bacillales</taxon>
        <taxon>Paenibacillaceae</taxon>
        <taxon>Paenibacillus</taxon>
    </lineage>
</organism>
<gene>
    <name evidence="2" type="ORF">M5X09_23975</name>
</gene>
<dbReference type="Proteomes" id="UP001207626">
    <property type="component" value="Unassembled WGS sequence"/>
</dbReference>
<dbReference type="EMBL" id="JAMDLW010000043">
    <property type="protein sequence ID" value="MCY9522679.1"/>
    <property type="molecule type" value="Genomic_DNA"/>
</dbReference>
<keyword evidence="1" id="KW-1133">Transmembrane helix</keyword>
<protein>
    <submittedName>
        <fullName evidence="2">Uncharacterized protein</fullName>
    </submittedName>
</protein>
<sequence length="92" mass="10344">MNPPNMRSVAIGAFLAAVILFMIDGWFVRYDEWYDGIGLLSTFIFPPIGIIAASIALKKTGSIKDKILILLNAIAFFLFFIWMFFGTLFFGP</sequence>
<dbReference type="RefSeq" id="WP_087432162.1">
    <property type="nucleotide sequence ID" value="NZ_JAMDLV010000082.1"/>
</dbReference>
<keyword evidence="1" id="KW-0472">Membrane</keyword>
<feature type="transmembrane region" description="Helical" evidence="1">
    <location>
        <begin position="69"/>
        <end position="90"/>
    </location>
</feature>